<gene>
    <name evidence="2" type="ORF">IMCC12053_2177</name>
</gene>
<dbReference type="AlphaFoldDB" id="A0A0N9ZQZ6"/>
<organism evidence="2 3">
    <name type="scientific">Celeribacter marinus</name>
    <dbReference type="NCBI Taxonomy" id="1397108"/>
    <lineage>
        <taxon>Bacteria</taxon>
        <taxon>Pseudomonadati</taxon>
        <taxon>Pseudomonadota</taxon>
        <taxon>Alphaproteobacteria</taxon>
        <taxon>Rhodobacterales</taxon>
        <taxon>Roseobacteraceae</taxon>
        <taxon>Celeribacter</taxon>
    </lineage>
</organism>
<dbReference type="InterPro" id="IPR050644">
    <property type="entry name" value="PG_Glycine_Bridge_Synth"/>
</dbReference>
<protein>
    <recommendedName>
        <fullName evidence="1">BioF2-like acetyltransferase domain-containing protein</fullName>
    </recommendedName>
</protein>
<name>A0A0N9ZQZ6_9RHOB</name>
<dbReference type="OrthoDB" id="341858at2"/>
<evidence type="ECO:0000259" key="1">
    <source>
        <dbReference type="Pfam" id="PF13480"/>
    </source>
</evidence>
<evidence type="ECO:0000313" key="3">
    <source>
        <dbReference type="Proteomes" id="UP000064920"/>
    </source>
</evidence>
<reference evidence="2 3" key="1">
    <citation type="submission" date="2015-05" db="EMBL/GenBank/DDBJ databases">
        <authorList>
            <person name="Wang D.B."/>
            <person name="Wang M."/>
        </authorList>
    </citation>
    <scope>NUCLEOTIDE SEQUENCE [LARGE SCALE GENOMIC DNA]</scope>
    <source>
        <strain evidence="2 3">IMCC 12053</strain>
    </source>
</reference>
<accession>A0A0N9ZQZ6</accession>
<proteinExistence type="predicted"/>
<dbReference type="InterPro" id="IPR016181">
    <property type="entry name" value="Acyl_CoA_acyltransferase"/>
</dbReference>
<dbReference type="STRING" id="1397108.IMCC12053_2177"/>
<dbReference type="Proteomes" id="UP000064920">
    <property type="component" value="Chromosome"/>
</dbReference>
<dbReference type="InterPro" id="IPR038740">
    <property type="entry name" value="BioF2-like_GNAT_dom"/>
</dbReference>
<dbReference type="PANTHER" id="PTHR36174:SF1">
    <property type="entry name" value="LIPID II:GLYCINE GLYCYLTRANSFERASE"/>
    <property type="match status" value="1"/>
</dbReference>
<dbReference type="Pfam" id="PF13480">
    <property type="entry name" value="Acetyltransf_6"/>
    <property type="match status" value="1"/>
</dbReference>
<dbReference type="KEGG" id="cmar:IMCC12053_2177"/>
<sequence length="283" mass="31304">MHVEHITDESDWCALTDRAHAPLAQRWLYGAGAQAVGRDVHRVLVLDGDRAIAVAQAVCRKIGPLPMGLVTQGPLFIAPCDPRRAVRALRRALPRLTVMTPSTKMRRLSLSAPTATLVLDLTQNEEALRAGLNAKWRNALKVAQTHRIKVAQITATQAALTPLLQTEKLRQSKGQYRALPPEFTLALLSTTPRAFRLYEAADAQMLFLRHGNTATYQMGQTNAHGRAHNAHNLILWEAMMRLRAEGVERLDLGTFDALKAPDLARFKLRTGGTQVVWAPAQLL</sequence>
<dbReference type="SUPFAM" id="SSF55729">
    <property type="entry name" value="Acyl-CoA N-acyltransferases (Nat)"/>
    <property type="match status" value="1"/>
</dbReference>
<feature type="domain" description="BioF2-like acetyltransferase" evidence="1">
    <location>
        <begin position="132"/>
        <end position="255"/>
    </location>
</feature>
<dbReference type="RefSeq" id="WP_062218871.1">
    <property type="nucleotide sequence ID" value="NZ_CP012023.1"/>
</dbReference>
<evidence type="ECO:0000313" key="2">
    <source>
        <dbReference type="EMBL" id="ALI56124.1"/>
    </source>
</evidence>
<dbReference type="PANTHER" id="PTHR36174">
    <property type="entry name" value="LIPID II:GLYCINE GLYCYLTRANSFERASE"/>
    <property type="match status" value="1"/>
</dbReference>
<dbReference type="Gene3D" id="3.40.630.30">
    <property type="match status" value="1"/>
</dbReference>
<dbReference type="PATRIC" id="fig|1397108.4.peg.2229"/>
<keyword evidence="3" id="KW-1185">Reference proteome</keyword>
<dbReference type="EMBL" id="CP012023">
    <property type="protein sequence ID" value="ALI56124.1"/>
    <property type="molecule type" value="Genomic_DNA"/>
</dbReference>